<feature type="region of interest" description="Disordered" evidence="1">
    <location>
        <begin position="28"/>
        <end position="48"/>
    </location>
</feature>
<sequence length="689" mass="77907">MKKLVLILSSLTFTISPVFSIVSCGDSNDQSSDSNISEETPDPNNDTVSYETVRDSYLKEVNAITNSIISATRSNWIEATSDGNNQNQFFSIDTLKNFVNANKEIVNDGQLNSKTNKVNLDEAFNKQENTDYKNKFFEDIAKKINFDAIKTEISNIAKKIEYSILTNNVNNLVEISLSTLNNNNSDDKKATLTLYESGTTETNSDEPKSTYLASLDDTQITINFNYKSKDGTQLVNPPANNIFNFAYKITTEDNVVEYVKNKAKELKYKYFDSGATLIESGISNEDDKFESNDKLNDSNSNFKKSINALKSSLSNDLKPTDGISNVEIKTTVDKIIDDLDDNNNWSNTFNALNSKESIYSWKNDKINWKDDSIVGNPDLYNYIFRNQVTTSGDGVNPVENYLSGDKLETWFNDYKESIFKLYTDLDRAKFEEKINKTVKFSTFKLNGLVLEINGGNDNGGITTSIDNIDIAMGYTINKEEDLSTLKDNKDFVTYKSVLANLTKGIQSYHDTFGTTNTWNEDALTAMSGKVKGGVIEGQQLNIWKFAFDPNYICPTGENGLMYLLYGEFLGKFNESLSLSQKNGVGSQEQKIANNLLLSNGNQSHYSWNFDTTFGFRPQIRVNKVLPTENTIVDGKTEYGIIADGYYGGNDNRYTNMYFELDFMKINFRVDKIFWDTKMRYKAIIEYTNS</sequence>
<gene>
    <name evidence="3" type="ORF">SCORR_v1c05510</name>
</gene>
<dbReference type="Proteomes" id="UP000203229">
    <property type="component" value="Chromosome"/>
</dbReference>
<feature type="compositionally biased region" description="Low complexity" evidence="1">
    <location>
        <begin position="28"/>
        <end position="37"/>
    </location>
</feature>
<dbReference type="PROSITE" id="PS51257">
    <property type="entry name" value="PROKAR_LIPOPROTEIN"/>
    <property type="match status" value="1"/>
</dbReference>
<evidence type="ECO:0000313" key="3">
    <source>
        <dbReference type="EMBL" id="ASP28323.1"/>
    </source>
</evidence>
<protein>
    <recommendedName>
        <fullName evidence="5">Lipoprotein</fullName>
    </recommendedName>
</protein>
<evidence type="ECO:0000256" key="2">
    <source>
        <dbReference type="SAM" id="SignalP"/>
    </source>
</evidence>
<evidence type="ECO:0000313" key="4">
    <source>
        <dbReference type="Proteomes" id="UP000203229"/>
    </source>
</evidence>
<accession>A0A222EPZ9</accession>
<evidence type="ECO:0000256" key="1">
    <source>
        <dbReference type="SAM" id="MobiDB-lite"/>
    </source>
</evidence>
<feature type="chain" id="PRO_5012962691" description="Lipoprotein" evidence="2">
    <location>
        <begin position="21"/>
        <end position="689"/>
    </location>
</feature>
<feature type="signal peptide" evidence="2">
    <location>
        <begin position="1"/>
        <end position="20"/>
    </location>
</feature>
<name>A0A222EPZ9_9MOLU</name>
<dbReference type="KEGG" id="scou:SCORR_v1c05510"/>
<keyword evidence="4" id="KW-1185">Reference proteome</keyword>
<dbReference type="OrthoDB" id="389803at2"/>
<evidence type="ECO:0008006" key="5">
    <source>
        <dbReference type="Google" id="ProtNLM"/>
    </source>
</evidence>
<dbReference type="AlphaFoldDB" id="A0A222EPZ9"/>
<reference evidence="3 4" key="1">
    <citation type="submission" date="2017-07" db="EMBL/GenBank/DDBJ databases">
        <title>Complete genome sequence of Spiroplasma corruscae EC-1 (DSM 19793).</title>
        <authorList>
            <person name="Tsai Y.-M."/>
            <person name="Lo W.-S."/>
            <person name="Kuo C.-H."/>
        </authorList>
    </citation>
    <scope>NUCLEOTIDE SEQUENCE [LARGE SCALE GENOMIC DNA]</scope>
    <source>
        <strain evidence="3 4">EC-1</strain>
    </source>
</reference>
<keyword evidence="2" id="KW-0732">Signal</keyword>
<organism evidence="3 4">
    <name type="scientific">Spiroplasma corruscae</name>
    <dbReference type="NCBI Taxonomy" id="216934"/>
    <lineage>
        <taxon>Bacteria</taxon>
        <taxon>Bacillati</taxon>
        <taxon>Mycoplasmatota</taxon>
        <taxon>Mollicutes</taxon>
        <taxon>Entomoplasmatales</taxon>
        <taxon>Spiroplasmataceae</taxon>
        <taxon>Spiroplasma</taxon>
    </lineage>
</organism>
<proteinExistence type="predicted"/>
<dbReference type="RefSeq" id="WP_094048942.1">
    <property type="nucleotide sequence ID" value="NZ_CP022535.1"/>
</dbReference>
<dbReference type="EMBL" id="CP022535">
    <property type="protein sequence ID" value="ASP28323.1"/>
    <property type="molecule type" value="Genomic_DNA"/>
</dbReference>